<dbReference type="STRING" id="137838.GCA_001458595_02150"/>
<proteinExistence type="predicted"/>
<protein>
    <submittedName>
        <fullName evidence="3">Stage III sporulation protein AG</fullName>
    </submittedName>
</protein>
<name>A0A2A7MI46_9CLOT</name>
<dbReference type="InterPro" id="IPR014195">
    <property type="entry name" value="Spore_III_AG"/>
</dbReference>
<dbReference type="EMBL" id="PDCJ01000001">
    <property type="protein sequence ID" value="PEG30788.1"/>
    <property type="molecule type" value="Genomic_DNA"/>
</dbReference>
<keyword evidence="2" id="KW-0812">Transmembrane</keyword>
<keyword evidence="2" id="KW-1133">Transmembrane helix</keyword>
<evidence type="ECO:0000256" key="1">
    <source>
        <dbReference type="SAM" id="MobiDB-lite"/>
    </source>
</evidence>
<feature type="region of interest" description="Disordered" evidence="1">
    <location>
        <begin position="107"/>
        <end position="141"/>
    </location>
</feature>
<sequence length="199" mass="22389">MDKFKKELKKILEQKGLNTLIVICLIMGFMLVALNVLLPSKDNSITNMYSGNYKNNQNEVEQVKNTEEDYEENQKNNLKNILKKIEGVGDVDVMITFESGEQKVPAYDKSTQISKTEENDTSGGTRVNNQNTDGSKVVMTTKDGDNEPFILTTYKPRVIGVIAVAEGAENSKTKYEIEQAISKLYDLSLDKVNVYSMKK</sequence>
<keyword evidence="4" id="KW-1185">Reference proteome</keyword>
<feature type="compositionally biased region" description="Polar residues" evidence="1">
    <location>
        <begin position="121"/>
        <end position="134"/>
    </location>
</feature>
<dbReference type="NCBIfam" id="TIGR02830">
    <property type="entry name" value="spore_III_AG"/>
    <property type="match status" value="1"/>
</dbReference>
<accession>A0A2A7MI46</accession>
<feature type="transmembrane region" description="Helical" evidence="2">
    <location>
        <begin position="20"/>
        <end position="38"/>
    </location>
</feature>
<dbReference type="AlphaFoldDB" id="A0A2A7MI46"/>
<gene>
    <name evidence="3" type="primary">spoIIIAG</name>
    <name evidence="3" type="ORF">CQ394_03450</name>
</gene>
<comment type="caution">
    <text evidence="3">The sequence shown here is derived from an EMBL/GenBank/DDBJ whole genome shotgun (WGS) entry which is preliminary data.</text>
</comment>
<organism evidence="3 4">
    <name type="scientific">Clostridium neonatale</name>
    <dbReference type="NCBI Taxonomy" id="137838"/>
    <lineage>
        <taxon>Bacteria</taxon>
        <taxon>Bacillati</taxon>
        <taxon>Bacillota</taxon>
        <taxon>Clostridia</taxon>
        <taxon>Eubacteriales</taxon>
        <taxon>Clostridiaceae</taxon>
        <taxon>Clostridium</taxon>
    </lineage>
</organism>
<dbReference type="OrthoDB" id="1634070at2"/>
<evidence type="ECO:0000313" key="3">
    <source>
        <dbReference type="EMBL" id="PEG30788.1"/>
    </source>
</evidence>
<dbReference type="Proteomes" id="UP000220840">
    <property type="component" value="Unassembled WGS sequence"/>
</dbReference>
<reference evidence="3 4" key="1">
    <citation type="submission" date="2017-10" db="EMBL/GenBank/DDBJ databases">
        <title>Effective Description of Clostridium neonatale sp. nov. linked to necrotizing enterocolitis in neonates and a clarification of species assignable to the genus Clostridium (Prazmowski 1880) emend. Lawson and Rainey 2016.</title>
        <authorList>
            <person name="Bernard K."/>
            <person name="Burdz T."/>
            <person name="Wiebe D."/>
            <person name="Balcewich B."/>
            <person name="Alfa M."/>
            <person name="Bernier A.-M."/>
        </authorList>
    </citation>
    <scope>NUCLEOTIDE SEQUENCE [LARGE SCALE GENOMIC DNA]</scope>
    <source>
        <strain evidence="3 4">LCDC99A005</strain>
    </source>
</reference>
<evidence type="ECO:0000256" key="2">
    <source>
        <dbReference type="SAM" id="Phobius"/>
    </source>
</evidence>
<dbReference type="RefSeq" id="WP_058294955.1">
    <property type="nucleotide sequence ID" value="NZ_CAKJVF010000031.1"/>
</dbReference>
<evidence type="ECO:0000313" key="4">
    <source>
        <dbReference type="Proteomes" id="UP000220840"/>
    </source>
</evidence>
<keyword evidence="2" id="KW-0472">Membrane</keyword>